<dbReference type="GO" id="GO:0016746">
    <property type="term" value="F:acyltransferase activity"/>
    <property type="evidence" value="ECO:0007669"/>
    <property type="project" value="UniProtKB-KW"/>
</dbReference>
<gene>
    <name evidence="2" type="ORF">ACFQIC_19930</name>
</gene>
<dbReference type="EMBL" id="JBHSZV010000062">
    <property type="protein sequence ID" value="MFC7064068.1"/>
    <property type="molecule type" value="Genomic_DNA"/>
</dbReference>
<accession>A0ABW2EP56</accession>
<dbReference type="EC" id="2.3.-.-" evidence="2"/>
<sequence>MEQQLLQVRPLTIDDLPALEQMDTGIEDDYVVQIFDRLIDSKTQELFGLFQNNQLLSIAGYSLFGQNRFAMIGRLRSDRRYRAKGYATELLKPVIEQLKEKPEIKWIGANTHVHNLSARRLLEKTGLHSGAVSHYLTLNAPDKLRGYTPGERWSEVHTISDKRDLLLNNKDNELGLFPYECYYPLPYDEAFFTDDYLIDSNLYINSDNSRFVLIKNDQKKYDYAHVKYFWNDHYRQPGFFETLLYHWNENPQNVGCWIDFSEKGFDKIPDPSPYDVQDPWILYGLWT</sequence>
<dbReference type="RefSeq" id="WP_204708316.1">
    <property type="nucleotide sequence ID" value="NZ_JBHSZV010000062.1"/>
</dbReference>
<feature type="domain" description="N-acetyltransferase" evidence="1">
    <location>
        <begin position="6"/>
        <end position="166"/>
    </location>
</feature>
<dbReference type="SUPFAM" id="SSF55729">
    <property type="entry name" value="Acyl-CoA N-acyltransferases (Nat)"/>
    <property type="match status" value="1"/>
</dbReference>
<dbReference type="Gene3D" id="3.40.630.30">
    <property type="match status" value="1"/>
</dbReference>
<dbReference type="Proteomes" id="UP001596410">
    <property type="component" value="Unassembled WGS sequence"/>
</dbReference>
<keyword evidence="3" id="KW-1185">Reference proteome</keyword>
<name>A0ABW2EP56_9BACI</name>
<evidence type="ECO:0000313" key="2">
    <source>
        <dbReference type="EMBL" id="MFC7064068.1"/>
    </source>
</evidence>
<dbReference type="PROSITE" id="PS51186">
    <property type="entry name" value="GNAT"/>
    <property type="match status" value="1"/>
</dbReference>
<dbReference type="CDD" id="cd04301">
    <property type="entry name" value="NAT_SF"/>
    <property type="match status" value="1"/>
</dbReference>
<reference evidence="3" key="1">
    <citation type="journal article" date="2019" name="Int. J. Syst. Evol. Microbiol.">
        <title>The Global Catalogue of Microorganisms (GCM) 10K type strain sequencing project: providing services to taxonomists for standard genome sequencing and annotation.</title>
        <authorList>
            <consortium name="The Broad Institute Genomics Platform"/>
            <consortium name="The Broad Institute Genome Sequencing Center for Infectious Disease"/>
            <person name="Wu L."/>
            <person name="Ma J."/>
        </authorList>
    </citation>
    <scope>NUCLEOTIDE SEQUENCE [LARGE SCALE GENOMIC DNA]</scope>
    <source>
        <strain evidence="3">CGMCC 4.1621</strain>
    </source>
</reference>
<protein>
    <submittedName>
        <fullName evidence="2">GNAT family N-acetyltransferase</fullName>
        <ecNumber evidence="2">2.3.-.-</ecNumber>
    </submittedName>
</protein>
<keyword evidence="2" id="KW-0808">Transferase</keyword>
<dbReference type="Pfam" id="PF00583">
    <property type="entry name" value="Acetyltransf_1"/>
    <property type="match status" value="1"/>
</dbReference>
<keyword evidence="2" id="KW-0012">Acyltransferase</keyword>
<dbReference type="InterPro" id="IPR016181">
    <property type="entry name" value="Acyl_CoA_acyltransferase"/>
</dbReference>
<evidence type="ECO:0000259" key="1">
    <source>
        <dbReference type="PROSITE" id="PS51186"/>
    </source>
</evidence>
<proteinExistence type="predicted"/>
<comment type="caution">
    <text evidence="2">The sequence shown here is derived from an EMBL/GenBank/DDBJ whole genome shotgun (WGS) entry which is preliminary data.</text>
</comment>
<organism evidence="2 3">
    <name type="scientific">Halobacillus seohaensis</name>
    <dbReference type="NCBI Taxonomy" id="447421"/>
    <lineage>
        <taxon>Bacteria</taxon>
        <taxon>Bacillati</taxon>
        <taxon>Bacillota</taxon>
        <taxon>Bacilli</taxon>
        <taxon>Bacillales</taxon>
        <taxon>Bacillaceae</taxon>
        <taxon>Halobacillus</taxon>
    </lineage>
</organism>
<dbReference type="InterPro" id="IPR000182">
    <property type="entry name" value="GNAT_dom"/>
</dbReference>
<evidence type="ECO:0000313" key="3">
    <source>
        <dbReference type="Proteomes" id="UP001596410"/>
    </source>
</evidence>